<dbReference type="InterPro" id="IPR036603">
    <property type="entry name" value="RBP11-like"/>
</dbReference>
<dbReference type="Proteomes" id="UP000281549">
    <property type="component" value="Unassembled WGS sequence"/>
</dbReference>
<name>A0A075B083_ROZAC</name>
<keyword evidence="8" id="KW-0808">Transferase</keyword>
<dbReference type="GO" id="GO:0006369">
    <property type="term" value="P:termination of RNA polymerase II transcription"/>
    <property type="evidence" value="ECO:0007669"/>
    <property type="project" value="EnsemblFungi"/>
</dbReference>
<keyword evidence="10" id="KW-1185">Reference proteome</keyword>
<evidence type="ECO:0000256" key="3">
    <source>
        <dbReference type="ARBA" id="ARBA00023163"/>
    </source>
</evidence>
<dbReference type="Proteomes" id="UP000030755">
    <property type="component" value="Unassembled WGS sequence"/>
</dbReference>
<organism evidence="8 10">
    <name type="scientific">Rozella allomycis (strain CSF55)</name>
    <dbReference type="NCBI Taxonomy" id="988480"/>
    <lineage>
        <taxon>Eukaryota</taxon>
        <taxon>Fungi</taxon>
        <taxon>Fungi incertae sedis</taxon>
        <taxon>Cryptomycota</taxon>
        <taxon>Cryptomycota incertae sedis</taxon>
        <taxon>Rozella</taxon>
    </lineage>
</organism>
<dbReference type="CDD" id="cd07031">
    <property type="entry name" value="RNAP_II_RPB3"/>
    <property type="match status" value="1"/>
</dbReference>
<dbReference type="GO" id="GO:0003677">
    <property type="term" value="F:DNA binding"/>
    <property type="evidence" value="ECO:0007669"/>
    <property type="project" value="EnsemblFungi"/>
</dbReference>
<dbReference type="PANTHER" id="PTHR11800:SF2">
    <property type="entry name" value="DNA-DIRECTED RNA POLYMERASE II SUBUNIT RPB3"/>
    <property type="match status" value="1"/>
</dbReference>
<dbReference type="GO" id="GO:0000785">
    <property type="term" value="C:chromatin"/>
    <property type="evidence" value="ECO:0007669"/>
    <property type="project" value="EnsemblFungi"/>
</dbReference>
<comment type="similarity">
    <text evidence="5">Belongs to the archaeal Rpo3/eukaryotic RPB3 RNA polymerase subunit family.</text>
</comment>
<evidence type="ECO:0000313" key="11">
    <source>
        <dbReference type="Proteomes" id="UP000281549"/>
    </source>
</evidence>
<dbReference type="GO" id="GO:0003968">
    <property type="term" value="F:RNA-directed RNA polymerase activity"/>
    <property type="evidence" value="ECO:0007669"/>
    <property type="project" value="EnsemblFungi"/>
</dbReference>
<proteinExistence type="inferred from homology"/>
<dbReference type="InterPro" id="IPR022842">
    <property type="entry name" value="RNAP_Rpo3/Rpb3/RPAC1"/>
</dbReference>
<dbReference type="Gene3D" id="3.30.1360.10">
    <property type="entry name" value="RNA polymerase, RBP11-like subunit"/>
    <property type="match status" value="1"/>
</dbReference>
<dbReference type="InterPro" id="IPR011262">
    <property type="entry name" value="DNA-dir_RNA_pol_insert"/>
</dbReference>
<reference evidence="8 10" key="1">
    <citation type="journal article" date="2013" name="Curr. Biol.">
        <title>Shared signatures of parasitism and phylogenomics unite Cryptomycota and microsporidia.</title>
        <authorList>
            <person name="James T.Y."/>
            <person name="Pelin A."/>
            <person name="Bonen L."/>
            <person name="Ahrendt S."/>
            <person name="Sain D."/>
            <person name="Corradi N."/>
            <person name="Stajich J.E."/>
        </authorList>
    </citation>
    <scope>NUCLEOTIDE SEQUENCE [LARGE SCALE GENOMIC DNA]</scope>
    <source>
        <strain evidence="8 10">CSF55</strain>
        <strain evidence="8 10">CSF55</strain>
    </source>
</reference>
<keyword evidence="3" id="KW-0804">Transcription</keyword>
<dbReference type="InterPro" id="IPR011263">
    <property type="entry name" value="DNA-dir_RNA_pol_RpoA/D/Rpb3"/>
</dbReference>
<dbReference type="EMBL" id="ML004962">
    <property type="protein sequence ID" value="RKP21366.1"/>
    <property type="molecule type" value="Genomic_DNA"/>
</dbReference>
<keyword evidence="4" id="KW-0539">Nucleus</keyword>
<dbReference type="GO" id="GO:0003899">
    <property type="term" value="F:DNA-directed RNA polymerase activity"/>
    <property type="evidence" value="ECO:0007669"/>
    <property type="project" value="EnsemblFungi"/>
</dbReference>
<dbReference type="OMA" id="FYFEVES"/>
<dbReference type="FunFam" id="2.170.120.12:FF:000002">
    <property type="entry name" value="DNA-directed RNA polymerase II subunit RPB3"/>
    <property type="match status" value="1"/>
</dbReference>
<dbReference type="InterPro" id="IPR050518">
    <property type="entry name" value="Rpo3/RPB3_RNA_Pol_subunit"/>
</dbReference>
<protein>
    <recommendedName>
        <fullName evidence="6">DNA-directed RNA polymerase II subunit RPB3</fullName>
    </recommendedName>
</protein>
<dbReference type="OrthoDB" id="270173at2759"/>
<evidence type="ECO:0000256" key="2">
    <source>
        <dbReference type="ARBA" id="ARBA00022478"/>
    </source>
</evidence>
<dbReference type="SUPFAM" id="SSF56553">
    <property type="entry name" value="Insert subdomain of RNA polymerase alpha subunit"/>
    <property type="match status" value="1"/>
</dbReference>
<reference evidence="11" key="2">
    <citation type="journal article" date="2018" name="Nat. Microbiol.">
        <title>Leveraging single-cell genomics to expand the fungal tree of life.</title>
        <authorList>
            <person name="Ahrendt S.R."/>
            <person name="Quandt C.A."/>
            <person name="Ciobanu D."/>
            <person name="Clum A."/>
            <person name="Salamov A."/>
            <person name="Andreopoulos B."/>
            <person name="Cheng J.F."/>
            <person name="Woyke T."/>
            <person name="Pelin A."/>
            <person name="Henrissat B."/>
            <person name="Reynolds N.K."/>
            <person name="Benny G.L."/>
            <person name="Smith M.E."/>
            <person name="James T.Y."/>
            <person name="Grigoriev I.V."/>
        </authorList>
    </citation>
    <scope>NUCLEOTIDE SEQUENCE [LARGE SCALE GENOMIC DNA]</scope>
    <source>
        <strain evidence="11">CSF55</strain>
    </source>
</reference>
<dbReference type="Gene3D" id="2.170.120.12">
    <property type="entry name" value="DNA-directed RNA polymerase, insert domain"/>
    <property type="match status" value="1"/>
</dbReference>
<evidence type="ECO:0000313" key="9">
    <source>
        <dbReference type="EMBL" id="RKP21366.1"/>
    </source>
</evidence>
<dbReference type="PANTHER" id="PTHR11800">
    <property type="entry name" value="DNA-DIRECTED RNA POLYMERASE"/>
    <property type="match status" value="1"/>
</dbReference>
<evidence type="ECO:0000313" key="8">
    <source>
        <dbReference type="EMBL" id="EPZ35785.1"/>
    </source>
</evidence>
<dbReference type="STRING" id="988480.A0A075B083"/>
<dbReference type="EMBL" id="KE560757">
    <property type="protein sequence ID" value="EPZ35785.1"/>
    <property type="molecule type" value="Genomic_DNA"/>
</dbReference>
<evidence type="ECO:0000256" key="4">
    <source>
        <dbReference type="ARBA" id="ARBA00023242"/>
    </source>
</evidence>
<dbReference type="InterPro" id="IPR036643">
    <property type="entry name" value="RNApol_insert_sf"/>
</dbReference>
<evidence type="ECO:0000313" key="10">
    <source>
        <dbReference type="Proteomes" id="UP000030755"/>
    </source>
</evidence>
<evidence type="ECO:0000256" key="6">
    <source>
        <dbReference type="ARBA" id="ARBA00072506"/>
    </source>
</evidence>
<dbReference type="HAMAP" id="MF_00320">
    <property type="entry name" value="RNApol_arch_Rpo3"/>
    <property type="match status" value="1"/>
</dbReference>
<dbReference type="Pfam" id="PF01193">
    <property type="entry name" value="RNA_pol_L"/>
    <property type="match status" value="1"/>
</dbReference>
<keyword evidence="2 8" id="KW-0240">DNA-directed RNA polymerase</keyword>
<evidence type="ECO:0000256" key="1">
    <source>
        <dbReference type="ARBA" id="ARBA00004123"/>
    </source>
</evidence>
<dbReference type="SUPFAM" id="SSF55257">
    <property type="entry name" value="RBP11-like subunits of RNA polymerase"/>
    <property type="match status" value="1"/>
</dbReference>
<dbReference type="AlphaFoldDB" id="A0A075B083"/>
<gene>
    <name evidence="8" type="ORF">O9G_003268</name>
    <name evidence="9" type="ORF">ROZALSC1DRAFT_27233</name>
</gene>
<keyword evidence="8" id="KW-0548">Nucleotidyltransferase</keyword>
<sequence length="282" mass="32015">MVAVPKRPKITVQEVKSDSIKFTLSDCDLSLANGLRRILLAEVPTIGNLIIFKSKAIDLVEIELNSSVICDEMLSQRLGLIPLTSSTVNNFKYTRDCNCLEHCNLCSVELYLHAKCEDDQTKDVTSVQLISQNPDVVPIKTSEGDKGVLIVKLRKNQEVKLKCIAKMGVAKEHSKWAPVSAVEFEYDPDNLLRHTTFWVEEDIDKEWPKSRYSEREKYPVDEAFDPHAEPDKFYFNVETTGAMKPEEVLISALQVLQKKLGVVQLGLEALDRKDYNGMEDFY</sequence>
<dbReference type="GO" id="GO:0006368">
    <property type="term" value="P:transcription elongation by RNA polymerase II"/>
    <property type="evidence" value="ECO:0007669"/>
    <property type="project" value="EnsemblFungi"/>
</dbReference>
<dbReference type="GO" id="GO:0046983">
    <property type="term" value="F:protein dimerization activity"/>
    <property type="evidence" value="ECO:0007669"/>
    <property type="project" value="InterPro"/>
</dbReference>
<dbReference type="GO" id="GO:0005665">
    <property type="term" value="C:RNA polymerase II, core complex"/>
    <property type="evidence" value="ECO:0007669"/>
    <property type="project" value="EnsemblFungi"/>
</dbReference>
<dbReference type="SMART" id="SM00662">
    <property type="entry name" value="RPOLD"/>
    <property type="match status" value="1"/>
</dbReference>
<evidence type="ECO:0000259" key="7">
    <source>
        <dbReference type="SMART" id="SM00662"/>
    </source>
</evidence>
<comment type="subcellular location">
    <subcellularLocation>
        <location evidence="1">Nucleus</location>
    </subcellularLocation>
</comment>
<evidence type="ECO:0000256" key="5">
    <source>
        <dbReference type="ARBA" id="ARBA00025804"/>
    </source>
</evidence>
<accession>A0A075B083</accession>
<reference evidence="9" key="3">
    <citation type="submission" date="2018-08" db="EMBL/GenBank/DDBJ databases">
        <title>Leveraging single-cell genomics to expand the Fungal Tree of Life.</title>
        <authorList>
            <consortium name="DOE Joint Genome Institute"/>
            <person name="Ahrendt S.R."/>
            <person name="Quandt C.A."/>
            <person name="Ciobanu D."/>
            <person name="Clum A."/>
            <person name="Salamov A."/>
            <person name="Andreopoulos B."/>
            <person name="Cheng J.-F."/>
            <person name="Woyke T."/>
            <person name="Pelin A."/>
            <person name="Henrissat B."/>
            <person name="Reynolds N."/>
            <person name="Benny G.L."/>
            <person name="Smith M.E."/>
            <person name="James T.Y."/>
            <person name="Grigoriev I.V."/>
        </authorList>
    </citation>
    <scope>NUCLEOTIDE SEQUENCE</scope>
    <source>
        <strain evidence="9">CSF55</strain>
    </source>
</reference>
<dbReference type="Pfam" id="PF01000">
    <property type="entry name" value="RNA_pol_A_bac"/>
    <property type="match status" value="1"/>
</dbReference>
<feature type="domain" description="DNA-directed RNA polymerase RpoA/D/Rpb3-type" evidence="7">
    <location>
        <begin position="19"/>
        <end position="266"/>
    </location>
</feature>
<dbReference type="GO" id="GO:0006367">
    <property type="term" value="P:transcription initiation at RNA polymerase II promoter"/>
    <property type="evidence" value="ECO:0007669"/>
    <property type="project" value="EnsemblFungi"/>
</dbReference>
<dbReference type="HOGENOM" id="CLU_038421_1_0_1"/>